<gene>
    <name evidence="2" type="ORF">SAMN05421740_105101</name>
</gene>
<dbReference type="OrthoDB" id="747541at2"/>
<dbReference type="RefSeq" id="WP_090606172.1">
    <property type="nucleotide sequence ID" value="NZ_FNZR01000005.1"/>
</dbReference>
<dbReference type="InterPro" id="IPR025248">
    <property type="entry name" value="DUF4007"/>
</dbReference>
<dbReference type="AlphaFoldDB" id="A0A1H7Q1F7"/>
<proteinExistence type="predicted"/>
<organism evidence="2 3">
    <name type="scientific">Parapedobacter koreensis</name>
    <dbReference type="NCBI Taxonomy" id="332977"/>
    <lineage>
        <taxon>Bacteria</taxon>
        <taxon>Pseudomonadati</taxon>
        <taxon>Bacteroidota</taxon>
        <taxon>Sphingobacteriia</taxon>
        <taxon>Sphingobacteriales</taxon>
        <taxon>Sphingobacteriaceae</taxon>
        <taxon>Parapedobacter</taxon>
    </lineage>
</organism>
<evidence type="ECO:0000313" key="2">
    <source>
        <dbReference type="EMBL" id="SEL41315.1"/>
    </source>
</evidence>
<feature type="domain" description="DUF4007" evidence="1">
    <location>
        <begin position="5"/>
        <end position="284"/>
    </location>
</feature>
<keyword evidence="3" id="KW-1185">Reference proteome</keyword>
<dbReference type="STRING" id="332977.SAMN05421740_105101"/>
<evidence type="ECO:0000313" key="3">
    <source>
        <dbReference type="Proteomes" id="UP000198916"/>
    </source>
</evidence>
<dbReference type="Proteomes" id="UP000198916">
    <property type="component" value="Unassembled WGS sequence"/>
</dbReference>
<reference evidence="3" key="1">
    <citation type="submission" date="2016-10" db="EMBL/GenBank/DDBJ databases">
        <authorList>
            <person name="Varghese N."/>
            <person name="Submissions S."/>
        </authorList>
    </citation>
    <scope>NUCLEOTIDE SEQUENCE [LARGE SCALE GENOMIC DNA]</scope>
    <source>
        <strain evidence="3">Jip14</strain>
    </source>
</reference>
<dbReference type="Pfam" id="PF13182">
    <property type="entry name" value="DUF4007"/>
    <property type="match status" value="1"/>
</dbReference>
<evidence type="ECO:0000259" key="1">
    <source>
        <dbReference type="Pfam" id="PF13182"/>
    </source>
</evidence>
<accession>A0A1H7Q1F7</accession>
<dbReference type="EMBL" id="FNZR01000005">
    <property type="protein sequence ID" value="SEL41315.1"/>
    <property type="molecule type" value="Genomic_DNA"/>
</dbReference>
<name>A0A1H7Q1F7_9SPHI</name>
<sequence>MKYSFSGHETFACKQHWLKKGLDYIQTDNSFGDDAAVVHLGVGKNMVTSIRHWVRAFGLLDDQDRPTPIAQFLFGPNGADLYLEDTLTLWLLHYHLIKQGKSSIYNLVFNQFRRERQDFNKGHLERFLKRKIEENQEQFSNKTLESDIKVFINNYLSTDLTDIEEGYTNVLQELNLISHFSGVDDQGKLIDWYRFNVGPKADLPYEVMLYIMLNQYPGQQSLSLAALANDSSSLGNVFLLNEIALADKLKLLPSTYGVFTETAGNPVLQLQPNLDQWEILKTYYGNH</sequence>
<protein>
    <recommendedName>
        <fullName evidence="1">DUF4007 domain-containing protein</fullName>
    </recommendedName>
</protein>